<evidence type="ECO:0000259" key="1">
    <source>
        <dbReference type="Pfam" id="PF07635"/>
    </source>
</evidence>
<dbReference type="Pfam" id="PF22352">
    <property type="entry name" value="K319L-like_PKD"/>
    <property type="match status" value="1"/>
</dbReference>
<dbReference type="AlphaFoldDB" id="Q08MX9"/>
<dbReference type="Pfam" id="PF17957">
    <property type="entry name" value="Big_7"/>
    <property type="match status" value="1"/>
</dbReference>
<dbReference type="InterPro" id="IPR011429">
    <property type="entry name" value="Cyt_c_Planctomycete-type"/>
</dbReference>
<gene>
    <name evidence="2" type="ORF">STIAU_4300</name>
</gene>
<dbReference type="Pfam" id="PF17963">
    <property type="entry name" value="Big_9"/>
    <property type="match status" value="1"/>
</dbReference>
<dbReference type="Proteomes" id="UP000032702">
    <property type="component" value="Unassembled WGS sequence"/>
</dbReference>
<comment type="caution">
    <text evidence="2">The sequence shown here is derived from an EMBL/GenBank/DDBJ whole genome shotgun (WGS) entry which is preliminary data.</text>
</comment>
<evidence type="ECO:0000313" key="2">
    <source>
        <dbReference type="EMBL" id="EAU61834.1"/>
    </source>
</evidence>
<evidence type="ECO:0000313" key="3">
    <source>
        <dbReference type="Proteomes" id="UP000032702"/>
    </source>
</evidence>
<protein>
    <submittedName>
        <fullName evidence="2">Chitinase c</fullName>
    </submittedName>
</protein>
<feature type="domain" description="Cytochrome C Planctomycete-type" evidence="1">
    <location>
        <begin position="364"/>
        <end position="426"/>
    </location>
</feature>
<sequence length="454" mass="47672">MRGRASRPKDDRSSLRMLMTVVRCLRWMFPHAVQSALLLGWVGLACGGSSEEKDTLAPVNVRVTGGVAAGESVTGRRTLLATAEDDSGKVAKVEFYVSGALVCTDGTDRNSGEAFSCAWDSASTAQGSHSLTARAYDAAGNASSSEPIAFSVPAPNRAPTVTGVTASPPSLDEGSATTLSVAASDPDGEPLTYTWTQSPLVPAGTFSEAGGVRTWTAPLLSSDTVFTLRVSVSDGRGGTAQASVPMKVVNVPALNRPPFVDEAIGAPTAPVVAGEAVMLSIGASDLDKDPLSYSWKTVPAGLGTFSDPASSYVQWRSPDITRNTRYTFQVTVSDGTASETRTVDVQVRIPSYAQDIQPLWVPTCTTCHSDDAAGGLNLQEGRSYASLVNMLGRGSCSSLKRVDPGNPDDSLLVQKISGDNCGGRMPQLDTEYFDKNPGELTRIRSWILLGAPNN</sequence>
<proteinExistence type="predicted"/>
<dbReference type="InterPro" id="IPR013783">
    <property type="entry name" value="Ig-like_fold"/>
</dbReference>
<name>Q08MX9_STIAD</name>
<dbReference type="Gene3D" id="2.60.40.10">
    <property type="entry name" value="Immunoglobulins"/>
    <property type="match status" value="3"/>
</dbReference>
<organism evidence="2 3">
    <name type="scientific">Stigmatella aurantiaca (strain DW4/3-1)</name>
    <dbReference type="NCBI Taxonomy" id="378806"/>
    <lineage>
        <taxon>Bacteria</taxon>
        <taxon>Pseudomonadati</taxon>
        <taxon>Myxococcota</taxon>
        <taxon>Myxococcia</taxon>
        <taxon>Myxococcales</taxon>
        <taxon>Cystobacterineae</taxon>
        <taxon>Archangiaceae</taxon>
        <taxon>Stigmatella</taxon>
    </lineage>
</organism>
<dbReference type="EMBL" id="AAMD01000319">
    <property type="protein sequence ID" value="EAU61834.1"/>
    <property type="molecule type" value="Genomic_DNA"/>
</dbReference>
<accession>Q08MX9</accession>
<reference evidence="2 3" key="1">
    <citation type="submission" date="2006-04" db="EMBL/GenBank/DDBJ databases">
        <authorList>
            <person name="Nierman W.C."/>
        </authorList>
    </citation>
    <scope>NUCLEOTIDE SEQUENCE [LARGE SCALE GENOMIC DNA]</scope>
    <source>
        <strain evidence="2 3">DW4/3-1</strain>
    </source>
</reference>
<dbReference type="Pfam" id="PF07635">
    <property type="entry name" value="PSCyt1"/>
    <property type="match status" value="1"/>
</dbReference>